<dbReference type="SUPFAM" id="SSF109604">
    <property type="entry name" value="HD-domain/PDEase-like"/>
    <property type="match status" value="1"/>
</dbReference>
<name>A0A1I0G2J3_9GAMM</name>
<dbReference type="InterPro" id="IPR052340">
    <property type="entry name" value="RNase_Y/CdgJ"/>
</dbReference>
<dbReference type="SUPFAM" id="SSF51206">
    <property type="entry name" value="cAMP-binding domain-like"/>
    <property type="match status" value="1"/>
</dbReference>
<dbReference type="Pfam" id="PF08668">
    <property type="entry name" value="HDOD"/>
    <property type="match status" value="1"/>
</dbReference>
<dbReference type="AlphaFoldDB" id="A0A1I0G2J3"/>
<keyword evidence="4" id="KW-1185">Reference proteome</keyword>
<dbReference type="OrthoDB" id="598113at2"/>
<dbReference type="InterPro" id="IPR013976">
    <property type="entry name" value="HDOD"/>
</dbReference>
<evidence type="ECO:0000313" key="3">
    <source>
        <dbReference type="EMBL" id="SET64103.1"/>
    </source>
</evidence>
<dbReference type="PANTHER" id="PTHR33525">
    <property type="match status" value="1"/>
</dbReference>
<dbReference type="Pfam" id="PF00027">
    <property type="entry name" value="cNMP_binding"/>
    <property type="match status" value="1"/>
</dbReference>
<evidence type="ECO:0000259" key="1">
    <source>
        <dbReference type="PROSITE" id="PS50042"/>
    </source>
</evidence>
<protein>
    <submittedName>
        <fullName evidence="3">HD-like signal output (HDOD) domain, no enzymatic activity</fullName>
    </submittedName>
</protein>
<dbReference type="RefSeq" id="WP_091853325.1">
    <property type="nucleotide sequence ID" value="NZ_FOHZ01000015.1"/>
</dbReference>
<dbReference type="InterPro" id="IPR000595">
    <property type="entry name" value="cNMP-bd_dom"/>
</dbReference>
<dbReference type="PROSITE" id="PS50042">
    <property type="entry name" value="CNMP_BINDING_3"/>
    <property type="match status" value="1"/>
</dbReference>
<proteinExistence type="predicted"/>
<feature type="domain" description="HDOD" evidence="2">
    <location>
        <begin position="154"/>
        <end position="341"/>
    </location>
</feature>
<evidence type="ECO:0000313" key="4">
    <source>
        <dbReference type="Proteomes" id="UP000198762"/>
    </source>
</evidence>
<organism evidence="3 4">
    <name type="scientific">Marinobacter segnicrescens</name>
    <dbReference type="NCBI Taxonomy" id="430453"/>
    <lineage>
        <taxon>Bacteria</taxon>
        <taxon>Pseudomonadati</taxon>
        <taxon>Pseudomonadota</taxon>
        <taxon>Gammaproteobacteria</taxon>
        <taxon>Pseudomonadales</taxon>
        <taxon>Marinobacteraceae</taxon>
        <taxon>Marinobacter</taxon>
    </lineage>
</organism>
<sequence>MTVRENLALSRLREFRPLDRLTDEQLVVLVSRAERRVHRPGQKIVERGARDGMDFFLLKGAVELVAADGRQTTVSADTDKANTAIARLQPRMFDVTAIQPCEFLVIEQAVLNKLLQAAPLEHSDGGSASDGDADEEHRLLMEFYAELRSNQVSLPSLPDVAWKVRRLADREDSSADDIARALTADPAMSAKLVRSCNSALYRGFSEVRNVRDGVVRLGVRTTRQLVTVFALREVFRSRQPELQKAMDRLWQEARSVGALAYVLAESATRLEPEEALLAGLLHNIGAIPVLVHAEHHPALVASPAALERALAELQSDIGAAILDHWHFPAAFVEAARHGDDWFYECPEERPQLVDLVIVSRLHARISEGRNDGLPEFEQVPAYRRLGALELTASRSLKLLEAARERLDELQRLLAGQ</sequence>
<accession>A0A1I0G2J3</accession>
<dbReference type="EMBL" id="FOHZ01000015">
    <property type="protein sequence ID" value="SET64103.1"/>
    <property type="molecule type" value="Genomic_DNA"/>
</dbReference>
<dbReference type="STRING" id="430453.SAMN04487962_11522"/>
<dbReference type="Gene3D" id="2.60.120.10">
    <property type="entry name" value="Jelly Rolls"/>
    <property type="match status" value="1"/>
</dbReference>
<dbReference type="Gene3D" id="1.10.3210.10">
    <property type="entry name" value="Hypothetical protein af1432"/>
    <property type="match status" value="1"/>
</dbReference>
<dbReference type="InterPro" id="IPR018490">
    <property type="entry name" value="cNMP-bd_dom_sf"/>
</dbReference>
<dbReference type="Proteomes" id="UP000198762">
    <property type="component" value="Unassembled WGS sequence"/>
</dbReference>
<reference evidence="4" key="1">
    <citation type="submission" date="2016-10" db="EMBL/GenBank/DDBJ databases">
        <authorList>
            <person name="Varghese N."/>
            <person name="Submissions S."/>
        </authorList>
    </citation>
    <scope>NUCLEOTIDE SEQUENCE [LARGE SCALE GENOMIC DNA]</scope>
    <source>
        <strain evidence="4">CGMCC 1.6489</strain>
    </source>
</reference>
<dbReference type="PANTHER" id="PTHR33525:SF3">
    <property type="entry name" value="RIBONUCLEASE Y"/>
    <property type="match status" value="1"/>
</dbReference>
<evidence type="ECO:0000259" key="2">
    <source>
        <dbReference type="PROSITE" id="PS51833"/>
    </source>
</evidence>
<feature type="domain" description="Cyclic nucleotide-binding" evidence="1">
    <location>
        <begin position="17"/>
        <end position="115"/>
    </location>
</feature>
<dbReference type="PROSITE" id="PS51833">
    <property type="entry name" value="HDOD"/>
    <property type="match status" value="1"/>
</dbReference>
<dbReference type="CDD" id="cd00038">
    <property type="entry name" value="CAP_ED"/>
    <property type="match status" value="1"/>
</dbReference>
<dbReference type="InterPro" id="IPR014710">
    <property type="entry name" value="RmlC-like_jellyroll"/>
</dbReference>
<gene>
    <name evidence="3" type="ORF">SAMN04487962_11522</name>
</gene>